<proteinExistence type="predicted"/>
<protein>
    <submittedName>
        <fullName evidence="1">Uncharacterized protein</fullName>
    </submittedName>
</protein>
<dbReference type="AlphaFoldDB" id="A0A395HXV4"/>
<evidence type="ECO:0000313" key="1">
    <source>
        <dbReference type="EMBL" id="RAL12356.1"/>
    </source>
</evidence>
<name>A0A395HXV4_ASPHC</name>
<gene>
    <name evidence="1" type="ORF">BO97DRAFT_56217</name>
</gene>
<dbReference type="EMBL" id="KZ824283">
    <property type="protein sequence ID" value="RAL12356.1"/>
    <property type="molecule type" value="Genomic_DNA"/>
</dbReference>
<dbReference type="GeneID" id="37205195"/>
<dbReference type="Proteomes" id="UP000248961">
    <property type="component" value="Unassembled WGS sequence"/>
</dbReference>
<keyword evidence="2" id="KW-1185">Reference proteome</keyword>
<dbReference type="VEuPathDB" id="FungiDB:BO97DRAFT_56217"/>
<organism evidence="1 2">
    <name type="scientific">Aspergillus homomorphus (strain CBS 101889)</name>
    <dbReference type="NCBI Taxonomy" id="1450537"/>
    <lineage>
        <taxon>Eukaryota</taxon>
        <taxon>Fungi</taxon>
        <taxon>Dikarya</taxon>
        <taxon>Ascomycota</taxon>
        <taxon>Pezizomycotina</taxon>
        <taxon>Eurotiomycetes</taxon>
        <taxon>Eurotiomycetidae</taxon>
        <taxon>Eurotiales</taxon>
        <taxon>Aspergillaceae</taxon>
        <taxon>Aspergillus</taxon>
        <taxon>Aspergillus subgen. Circumdati</taxon>
    </lineage>
</organism>
<evidence type="ECO:0000313" key="2">
    <source>
        <dbReference type="Proteomes" id="UP000248961"/>
    </source>
</evidence>
<sequence length="122" mass="13947">MSSDKASMDLKLVRQRRKRALELRRRQEAKVEWGKLIGSGAAATGVRSDLVSRRLLFRSLLFFTASIPFAPRPRIPESRCHWASSTPSPAMTISMEIPFICLWQWCRWVSLGRDLLDALVGF</sequence>
<accession>A0A395HXV4</accession>
<dbReference type="RefSeq" id="XP_025551510.1">
    <property type="nucleotide sequence ID" value="XM_025700906.1"/>
</dbReference>
<reference evidence="1 2" key="1">
    <citation type="submission" date="2018-02" db="EMBL/GenBank/DDBJ databases">
        <title>The genomes of Aspergillus section Nigri reveals drivers in fungal speciation.</title>
        <authorList>
            <consortium name="DOE Joint Genome Institute"/>
            <person name="Vesth T.C."/>
            <person name="Nybo J."/>
            <person name="Theobald S."/>
            <person name="Brandl J."/>
            <person name="Frisvad J.C."/>
            <person name="Nielsen K.F."/>
            <person name="Lyhne E.K."/>
            <person name="Kogle M.E."/>
            <person name="Kuo A."/>
            <person name="Riley R."/>
            <person name="Clum A."/>
            <person name="Nolan M."/>
            <person name="Lipzen A."/>
            <person name="Salamov A."/>
            <person name="Henrissat B."/>
            <person name="Wiebenga A."/>
            <person name="De vries R.P."/>
            <person name="Grigoriev I.V."/>
            <person name="Mortensen U.H."/>
            <person name="Andersen M.R."/>
            <person name="Baker S.E."/>
        </authorList>
    </citation>
    <scope>NUCLEOTIDE SEQUENCE [LARGE SCALE GENOMIC DNA]</scope>
    <source>
        <strain evidence="1 2">CBS 101889</strain>
    </source>
</reference>